<dbReference type="AlphaFoldDB" id="A0A0M4TT10"/>
<name>A0A0M4TT10_9NOSO</name>
<dbReference type="PATRIC" id="fig|224013.5.peg.1022"/>
<gene>
    <name evidence="1" type="ORF">ACX27_04265</name>
</gene>
<dbReference type="OrthoDB" id="9834468at2"/>
<reference evidence="1 2" key="2">
    <citation type="journal article" date="2016" name="Genome Announc.">
        <title>Draft Genome Sequence of the N2-Fixing Cyanobacterium Nostoc piscinale CENA21, Isolated from the Brazilian Amazon Floodplain.</title>
        <authorList>
            <person name="Leao T."/>
            <person name="Guimaraes P.I."/>
            <person name="de Melo A.G."/>
            <person name="Ramos R.T."/>
            <person name="Leao P.N."/>
            <person name="Silva A."/>
            <person name="Fiore M.F."/>
            <person name="Schneider M.P."/>
        </authorList>
    </citation>
    <scope>NUCLEOTIDE SEQUENCE [LARGE SCALE GENOMIC DNA]</scope>
    <source>
        <strain evidence="1 2">CENA21</strain>
    </source>
</reference>
<evidence type="ECO:0000313" key="2">
    <source>
        <dbReference type="Proteomes" id="UP000062645"/>
    </source>
</evidence>
<dbReference type="RefSeq" id="WP_062288892.1">
    <property type="nucleotide sequence ID" value="NZ_CP012036.1"/>
</dbReference>
<sequence length="251" mass="25600">MQGSRRIPGGIATLINASNQVRQVNTVTVGTAANSTAYGLIIDGILIDYTSDATATATEIRDGLIAAVNLTGVGVAAIATGAGTFTLTGYPGASFDATILGGGSGYAIASTTAAANSSAIGFGLAVARATSDPENVGRLPTSDLQRFLGVTLHNHKQQLYNPSEGQYKAEYRHTEPMAVVQLGSVWVAVESAVTLDSSVYVRVSADGSLDKIGGFTGTSGSGVILLQGAKWITGGTEIAELLLNGTEIFVD</sequence>
<proteinExistence type="predicted"/>
<keyword evidence="2" id="KW-1185">Reference proteome</keyword>
<reference evidence="2" key="1">
    <citation type="submission" date="2015-07" db="EMBL/GenBank/DDBJ databases">
        <title>Genome Of Nitrogen-Fixing Cyanobacterium Nostoc piscinale CENA21 From Solimoes/Amazon River Floodplain Sediments And Comparative Genomics To Uncover Biosynthetic Natural Products Potential.</title>
        <authorList>
            <person name="Leao T.F."/>
            <person name="Leao P.N."/>
            <person name="Guimaraes P.I."/>
            <person name="de Melo A.G.C."/>
            <person name="Ramos R.T.J."/>
            <person name="Silva A."/>
            <person name="Fiore M.F."/>
            <person name="Schneider M.P.C."/>
        </authorList>
    </citation>
    <scope>NUCLEOTIDE SEQUENCE [LARGE SCALE GENOMIC DNA]</scope>
    <source>
        <strain evidence="2">CENA21</strain>
    </source>
</reference>
<dbReference type="InterPro" id="IPR054438">
    <property type="entry name" value="Struct_cement_gp24/gp6"/>
</dbReference>
<organism evidence="1 2">
    <name type="scientific">Nostoc piscinale CENA21</name>
    <dbReference type="NCBI Taxonomy" id="224013"/>
    <lineage>
        <taxon>Bacteria</taxon>
        <taxon>Bacillati</taxon>
        <taxon>Cyanobacteriota</taxon>
        <taxon>Cyanophyceae</taxon>
        <taxon>Nostocales</taxon>
        <taxon>Nostocaceae</taxon>
        <taxon>Nostoc</taxon>
    </lineage>
</organism>
<protein>
    <submittedName>
        <fullName evidence="1">Uncharacterized protein</fullName>
    </submittedName>
</protein>
<accession>A0A0M4TT10</accession>
<dbReference type="KEGG" id="npz:ACX27_04265"/>
<evidence type="ECO:0000313" key="1">
    <source>
        <dbReference type="EMBL" id="ALF52244.1"/>
    </source>
</evidence>
<dbReference type="EMBL" id="CP012036">
    <property type="protein sequence ID" value="ALF52244.1"/>
    <property type="molecule type" value="Genomic_DNA"/>
</dbReference>
<dbReference type="Pfam" id="PF22758">
    <property type="entry name" value="Phage_cement"/>
    <property type="match status" value="1"/>
</dbReference>
<dbReference type="Proteomes" id="UP000062645">
    <property type="component" value="Chromosome"/>
</dbReference>